<evidence type="ECO:0000256" key="2">
    <source>
        <dbReference type="ARBA" id="ARBA00012832"/>
    </source>
</evidence>
<evidence type="ECO:0000256" key="4">
    <source>
        <dbReference type="ARBA" id="ARBA00022723"/>
    </source>
</evidence>
<dbReference type="InterPro" id="IPR009080">
    <property type="entry name" value="tRNAsynth_Ia_anticodon-bd"/>
</dbReference>
<dbReference type="GO" id="GO:0005524">
    <property type="term" value="F:ATP binding"/>
    <property type="evidence" value="ECO:0007669"/>
    <property type="project" value="UniProtKB-KW"/>
</dbReference>
<evidence type="ECO:0000256" key="8">
    <source>
        <dbReference type="ARBA" id="ARBA00022917"/>
    </source>
</evidence>
<dbReference type="PANTHER" id="PTHR10890:SF3">
    <property type="entry name" value="CYSTEINE--TRNA LIGASE, CYTOPLASMIC"/>
    <property type="match status" value="1"/>
</dbReference>
<dbReference type="Gene3D" id="3.40.50.620">
    <property type="entry name" value="HUPs"/>
    <property type="match status" value="2"/>
</dbReference>
<keyword evidence="3" id="KW-0436">Ligase</keyword>
<evidence type="ECO:0000256" key="5">
    <source>
        <dbReference type="ARBA" id="ARBA00022741"/>
    </source>
</evidence>
<dbReference type="SUPFAM" id="SSF52374">
    <property type="entry name" value="Nucleotidylyl transferase"/>
    <property type="match status" value="1"/>
</dbReference>
<dbReference type="InterPro" id="IPR032678">
    <property type="entry name" value="tRNA-synt_1_cat_dom"/>
</dbReference>
<evidence type="ECO:0000256" key="7">
    <source>
        <dbReference type="ARBA" id="ARBA00022840"/>
    </source>
</evidence>
<dbReference type="GO" id="GO:0006423">
    <property type="term" value="P:cysteinyl-tRNA aminoacylation"/>
    <property type="evidence" value="ECO:0007669"/>
    <property type="project" value="InterPro"/>
</dbReference>
<dbReference type="InterPro" id="IPR014729">
    <property type="entry name" value="Rossmann-like_a/b/a_fold"/>
</dbReference>
<evidence type="ECO:0000256" key="1">
    <source>
        <dbReference type="ARBA" id="ARBA00001947"/>
    </source>
</evidence>
<name>A0A7S1ZY22_9STRA</name>
<evidence type="ECO:0000259" key="13">
    <source>
        <dbReference type="Pfam" id="PF01406"/>
    </source>
</evidence>
<evidence type="ECO:0000256" key="6">
    <source>
        <dbReference type="ARBA" id="ARBA00022833"/>
    </source>
</evidence>
<keyword evidence="5" id="KW-0547">Nucleotide-binding</keyword>
<evidence type="ECO:0000256" key="9">
    <source>
        <dbReference type="ARBA" id="ARBA00023146"/>
    </source>
</evidence>
<dbReference type="GO" id="GO:0046872">
    <property type="term" value="F:metal ion binding"/>
    <property type="evidence" value="ECO:0007669"/>
    <property type="project" value="UniProtKB-KW"/>
</dbReference>
<dbReference type="GO" id="GO:0005737">
    <property type="term" value="C:cytoplasm"/>
    <property type="evidence" value="ECO:0007669"/>
    <property type="project" value="TreeGrafter"/>
</dbReference>
<dbReference type="AlphaFoldDB" id="A0A7S1ZY22"/>
<feature type="region of interest" description="Disordered" evidence="12">
    <location>
        <begin position="1"/>
        <end position="24"/>
    </location>
</feature>
<feature type="coiled-coil region" evidence="11">
    <location>
        <begin position="704"/>
        <end position="738"/>
    </location>
</feature>
<dbReference type="NCBIfam" id="TIGR00435">
    <property type="entry name" value="cysS"/>
    <property type="match status" value="1"/>
</dbReference>
<reference evidence="14" key="1">
    <citation type="submission" date="2021-01" db="EMBL/GenBank/DDBJ databases">
        <authorList>
            <person name="Corre E."/>
            <person name="Pelletier E."/>
            <person name="Niang G."/>
            <person name="Scheremetjew M."/>
            <person name="Finn R."/>
            <person name="Kale V."/>
            <person name="Holt S."/>
            <person name="Cochrane G."/>
            <person name="Meng A."/>
            <person name="Brown T."/>
            <person name="Cohen L."/>
        </authorList>
    </citation>
    <scope>NUCLEOTIDE SEQUENCE</scope>
    <source>
        <strain evidence="14">Pop2</strain>
    </source>
</reference>
<dbReference type="CDD" id="cd00672">
    <property type="entry name" value="CysRS_core"/>
    <property type="match status" value="1"/>
</dbReference>
<keyword evidence="8" id="KW-0648">Protein biosynthesis</keyword>
<dbReference type="Gene3D" id="1.20.120.1910">
    <property type="entry name" value="Cysteine-tRNA ligase, C-terminal anti-codon recognition domain"/>
    <property type="match status" value="1"/>
</dbReference>
<evidence type="ECO:0000256" key="3">
    <source>
        <dbReference type="ARBA" id="ARBA00022598"/>
    </source>
</evidence>
<gene>
    <name evidence="14" type="ORF">DBRI1063_LOCUS22375</name>
</gene>
<dbReference type="EC" id="6.1.1.16" evidence="2"/>
<dbReference type="Pfam" id="PF01406">
    <property type="entry name" value="tRNA-synt_1e"/>
    <property type="match status" value="1"/>
</dbReference>
<keyword evidence="4" id="KW-0479">Metal-binding</keyword>
<feature type="domain" description="tRNA synthetases class I catalytic" evidence="13">
    <location>
        <begin position="49"/>
        <end position="501"/>
    </location>
</feature>
<evidence type="ECO:0000313" key="14">
    <source>
        <dbReference type="EMBL" id="CAD9352293.1"/>
    </source>
</evidence>
<organism evidence="14">
    <name type="scientific">Ditylum brightwellii</name>
    <dbReference type="NCBI Taxonomy" id="49249"/>
    <lineage>
        <taxon>Eukaryota</taxon>
        <taxon>Sar</taxon>
        <taxon>Stramenopiles</taxon>
        <taxon>Ochrophyta</taxon>
        <taxon>Bacillariophyta</taxon>
        <taxon>Mediophyceae</taxon>
        <taxon>Lithodesmiophycidae</taxon>
        <taxon>Lithodesmiales</taxon>
        <taxon>Lithodesmiaceae</taxon>
        <taxon>Ditylum</taxon>
    </lineage>
</organism>
<dbReference type="SUPFAM" id="SSF47323">
    <property type="entry name" value="Anticodon-binding domain of a subclass of class I aminoacyl-tRNA synthetases"/>
    <property type="match status" value="1"/>
</dbReference>
<evidence type="ECO:0000256" key="12">
    <source>
        <dbReference type="SAM" id="MobiDB-lite"/>
    </source>
</evidence>
<dbReference type="PANTHER" id="PTHR10890">
    <property type="entry name" value="CYSTEINYL-TRNA SYNTHETASE"/>
    <property type="match status" value="1"/>
</dbReference>
<protein>
    <recommendedName>
        <fullName evidence="2">cysteine--tRNA ligase</fullName>
        <ecNumber evidence="2">6.1.1.16</ecNumber>
    </recommendedName>
    <alternativeName>
        <fullName evidence="10">Cysteinyl-tRNA synthetase</fullName>
    </alternativeName>
</protein>
<accession>A0A7S1ZY22</accession>
<evidence type="ECO:0000256" key="10">
    <source>
        <dbReference type="ARBA" id="ARBA00031499"/>
    </source>
</evidence>
<dbReference type="PRINTS" id="PR00983">
    <property type="entry name" value="TRNASYNTHCYS"/>
</dbReference>
<keyword evidence="11" id="KW-0175">Coiled coil</keyword>
<dbReference type="InterPro" id="IPR024909">
    <property type="entry name" value="Cys-tRNA/MSH_ligase"/>
</dbReference>
<keyword evidence="9" id="KW-0030">Aminoacyl-tRNA synthetase</keyword>
<evidence type="ECO:0000256" key="11">
    <source>
        <dbReference type="SAM" id="Coils"/>
    </source>
</evidence>
<keyword evidence="7" id="KW-0067">ATP-binding</keyword>
<keyword evidence="6" id="KW-0862">Zinc</keyword>
<comment type="cofactor">
    <cofactor evidence="1">
        <name>Zn(2+)</name>
        <dbReference type="ChEBI" id="CHEBI:29105"/>
    </cofactor>
</comment>
<dbReference type="GO" id="GO:0004817">
    <property type="term" value="F:cysteine-tRNA ligase activity"/>
    <property type="evidence" value="ECO:0007669"/>
    <property type="project" value="UniProtKB-EC"/>
</dbReference>
<dbReference type="InterPro" id="IPR015803">
    <property type="entry name" value="Cys-tRNA-ligase"/>
</dbReference>
<feature type="compositionally biased region" description="Polar residues" evidence="12">
    <location>
        <begin position="1"/>
        <end position="11"/>
    </location>
</feature>
<proteinExistence type="inferred from homology"/>
<dbReference type="HAMAP" id="MF_00041">
    <property type="entry name" value="Cys_tRNA_synth"/>
    <property type="match status" value="1"/>
</dbReference>
<dbReference type="EMBL" id="HBGN01034816">
    <property type="protein sequence ID" value="CAD9352293.1"/>
    <property type="molecule type" value="Transcribed_RNA"/>
</dbReference>
<sequence>MSAQGTSTRPSYNPPLLKDNHPKWYPPTATTTPTLLRVSNSLTGSVETFVPGDTRKVLWYTCGPTVYDVSHVGHARAYLTFDILRRIMEDYFQLDILYQINTTDVDDKIILRARRNALLDIYVKDTSTTLEKALSDATNALQEEIEASDAKTLQMEETVKTVKGGREKKEAEELLKVQRLKHSNLLTTLSNLEEQVAKPAAALPKDATAAQKSELLSLLVQIARDPLSAKLDIPANRASLDINAVCDAHARKYERSYMDDMDALGVRPPDVLTRVTEYIPKIVTFIEEIVKNGFAYESGGSVYLDLMAYEKAGFDYRKLKPCGPAKACGGEEGEAEATTEAEMEEGEGALADTSAEKRHPNDFALWKTSKPGEPTWSSPWGEGRPGWHIECSVVATDILGPNLDIHAGGEDLKFPHHDNEIAQTEARYASQYGDTKQWCNFFFHAGHLHIKGLKMSKSLKNFITIGQALEKHSARSLRMLFLLQKWDQPMTFSDQTLDDAKSKEASIVSFFHQVKELARRDYLSKKVGYVSGEDGVYDRELASKLLDVQTTVHEALCDNFDTPKAMEAMLELVSAFNVYVRKEEGEYASTLLSMRIARYLTKMFRMLGLTNDADSFGLDLGGGGEGGGDLETTLAPYLDVLVDFREEIRQLAFAHKGNELAQILLAKCDDLRDDKLVDAGVALEDRPGDQKALWKLSSPDVLRKEVQERKERALEAAIRKLEVKVTRIEKDVQAAQDYLSVTTPFGPDEYGSYDEASGMPLTTKDGEVLGKGPLKKAKKKLDAFEKKRADFLKKKVPGDGEKNQEDVARYLVSLESELKETKDAVNAMRG</sequence>